<sequence>MHNHTLAKRHAFTLVELLVVIAIISLLIALLLPAVQQAREAARRSQCQNNLKQIGLALHNYHDLHRRLPMGSLYSDTTTPWTTSRVTAFARILPMMEQSALFADIDWTAGIHSAPNKDIRETNMPMYRCPSDPGSKADTGSTRAPTSYVLCYGSNLDEAGGGGNPNIPVVPGHCTGGYWCRIPYNDNTQDAIFSANSYTRFRDITDGLSNTMAVSECIVGGLVIGNQHGTDLNASELNSCITATASPEENTFRGESWFTGQIHTFLFNTIKTPNPVTPDCRRYNSVGNMAARSMHIGGVQVLMSDGSVHFVTENINLTLWQNLGDRADGSVIADF</sequence>
<evidence type="ECO:0000259" key="2">
    <source>
        <dbReference type="Pfam" id="PF07596"/>
    </source>
</evidence>
<evidence type="ECO:0000313" key="3">
    <source>
        <dbReference type="EMBL" id="QDT65428.1"/>
    </source>
</evidence>
<dbReference type="AlphaFoldDB" id="A0A517TAM9"/>
<dbReference type="Gene3D" id="3.30.700.10">
    <property type="entry name" value="Glycoprotein, Type 4 Pilin"/>
    <property type="match status" value="1"/>
</dbReference>
<dbReference type="InterPro" id="IPR012902">
    <property type="entry name" value="N_methyl_site"/>
</dbReference>
<dbReference type="Proteomes" id="UP000319976">
    <property type="component" value="Chromosome"/>
</dbReference>
<dbReference type="PANTHER" id="PTHR30093:SF2">
    <property type="entry name" value="TYPE II SECRETION SYSTEM PROTEIN H"/>
    <property type="match status" value="1"/>
</dbReference>
<dbReference type="InterPro" id="IPR045584">
    <property type="entry name" value="Pilin-like"/>
</dbReference>
<keyword evidence="1" id="KW-0812">Transmembrane</keyword>
<dbReference type="NCBIfam" id="TIGR02532">
    <property type="entry name" value="IV_pilin_GFxxxE"/>
    <property type="match status" value="1"/>
</dbReference>
<keyword evidence="1" id="KW-1133">Transmembrane helix</keyword>
<feature type="domain" description="DUF1559" evidence="2">
    <location>
        <begin position="36"/>
        <end position="317"/>
    </location>
</feature>
<name>A0A517TAM9_9PLAN</name>
<dbReference type="PANTHER" id="PTHR30093">
    <property type="entry name" value="GENERAL SECRETION PATHWAY PROTEIN G"/>
    <property type="match status" value="1"/>
</dbReference>
<dbReference type="InterPro" id="IPR011453">
    <property type="entry name" value="DUF1559"/>
</dbReference>
<dbReference type="EMBL" id="CP036316">
    <property type="protein sequence ID" value="QDT65428.1"/>
    <property type="molecule type" value="Genomic_DNA"/>
</dbReference>
<reference evidence="3 4" key="1">
    <citation type="submission" date="2019-02" db="EMBL/GenBank/DDBJ databases">
        <title>Deep-cultivation of Planctomycetes and their phenomic and genomic characterization uncovers novel biology.</title>
        <authorList>
            <person name="Wiegand S."/>
            <person name="Jogler M."/>
            <person name="Boedeker C."/>
            <person name="Pinto D."/>
            <person name="Vollmers J."/>
            <person name="Rivas-Marin E."/>
            <person name="Kohn T."/>
            <person name="Peeters S.H."/>
            <person name="Heuer A."/>
            <person name="Rast P."/>
            <person name="Oberbeckmann S."/>
            <person name="Bunk B."/>
            <person name="Jeske O."/>
            <person name="Meyerdierks A."/>
            <person name="Storesund J.E."/>
            <person name="Kallscheuer N."/>
            <person name="Luecker S."/>
            <person name="Lage O.M."/>
            <person name="Pohl T."/>
            <person name="Merkel B.J."/>
            <person name="Hornburger P."/>
            <person name="Mueller R.-W."/>
            <person name="Bruemmer F."/>
            <person name="Labrenz M."/>
            <person name="Spormann A.M."/>
            <person name="Op den Camp H."/>
            <person name="Overmann J."/>
            <person name="Amann R."/>
            <person name="Jetten M.S.M."/>
            <person name="Mascher T."/>
            <person name="Medema M.H."/>
            <person name="Devos D.P."/>
            <person name="Kaster A.-K."/>
            <person name="Ovreas L."/>
            <person name="Rohde M."/>
            <person name="Galperin M.Y."/>
            <person name="Jogler C."/>
        </authorList>
    </citation>
    <scope>NUCLEOTIDE SEQUENCE [LARGE SCALE GENOMIC DNA]</scope>
    <source>
        <strain evidence="3 4">V22</strain>
    </source>
</reference>
<proteinExistence type="predicted"/>
<dbReference type="InterPro" id="IPR027558">
    <property type="entry name" value="Pre_pil_HX9DG_C"/>
</dbReference>
<dbReference type="OrthoDB" id="258404at2"/>
<dbReference type="Pfam" id="PF07963">
    <property type="entry name" value="N_methyl"/>
    <property type="match status" value="1"/>
</dbReference>
<organism evidence="3 4">
    <name type="scientific">Calycomorphotria hydatis</name>
    <dbReference type="NCBI Taxonomy" id="2528027"/>
    <lineage>
        <taxon>Bacteria</taxon>
        <taxon>Pseudomonadati</taxon>
        <taxon>Planctomycetota</taxon>
        <taxon>Planctomycetia</taxon>
        <taxon>Planctomycetales</taxon>
        <taxon>Planctomycetaceae</taxon>
        <taxon>Calycomorphotria</taxon>
    </lineage>
</organism>
<accession>A0A517TAM9</accession>
<keyword evidence="1" id="KW-0472">Membrane</keyword>
<evidence type="ECO:0000313" key="4">
    <source>
        <dbReference type="Proteomes" id="UP000319976"/>
    </source>
</evidence>
<evidence type="ECO:0000256" key="1">
    <source>
        <dbReference type="SAM" id="Phobius"/>
    </source>
</evidence>
<protein>
    <recommendedName>
        <fullName evidence="2">DUF1559 domain-containing protein</fullName>
    </recommendedName>
</protein>
<dbReference type="KEGG" id="chya:V22_26810"/>
<dbReference type="SUPFAM" id="SSF54523">
    <property type="entry name" value="Pili subunits"/>
    <property type="match status" value="1"/>
</dbReference>
<dbReference type="Pfam" id="PF07596">
    <property type="entry name" value="SBP_bac_10"/>
    <property type="match status" value="1"/>
</dbReference>
<dbReference type="NCBIfam" id="TIGR04294">
    <property type="entry name" value="pre_pil_HX9DG"/>
    <property type="match status" value="1"/>
</dbReference>
<dbReference type="RefSeq" id="WP_145263419.1">
    <property type="nucleotide sequence ID" value="NZ_CP036316.1"/>
</dbReference>
<gene>
    <name evidence="3" type="ORF">V22_26810</name>
</gene>
<keyword evidence="4" id="KW-1185">Reference proteome</keyword>
<feature type="transmembrane region" description="Helical" evidence="1">
    <location>
        <begin position="12"/>
        <end position="35"/>
    </location>
</feature>